<feature type="domain" description="RNA polymerase alpha subunit C-terminal" evidence="1">
    <location>
        <begin position="34"/>
        <end position="80"/>
    </location>
</feature>
<reference evidence="2 3" key="1">
    <citation type="journal article" date="2016" name="Nat. Commun.">
        <title>Thousands of microbial genomes shed light on interconnected biogeochemical processes in an aquifer system.</title>
        <authorList>
            <person name="Anantharaman K."/>
            <person name="Brown C.T."/>
            <person name="Hug L.A."/>
            <person name="Sharon I."/>
            <person name="Castelle C.J."/>
            <person name="Probst A.J."/>
            <person name="Thomas B.C."/>
            <person name="Singh A."/>
            <person name="Wilkins M.J."/>
            <person name="Karaoz U."/>
            <person name="Brodie E.L."/>
            <person name="Williams K.H."/>
            <person name="Hubbard S.S."/>
            <person name="Banfield J.F."/>
        </authorList>
    </citation>
    <scope>NUCLEOTIDE SEQUENCE [LARGE SCALE GENOMIC DNA]</scope>
</reference>
<dbReference type="InterPro" id="IPR011260">
    <property type="entry name" value="RNAP_asu_C"/>
</dbReference>
<sequence length="90" mass="10090">MEFIRLFNEEGAILTVEPIPLETKLDDVPEFRTLTVRTVNSLKTDNITTVGELAEKYESELLRLTNFGRKSLTEVKAMLAAVGHQLSKAP</sequence>
<dbReference type="EMBL" id="MFKO01000002">
    <property type="protein sequence ID" value="OGG41984.1"/>
    <property type="molecule type" value="Genomic_DNA"/>
</dbReference>
<proteinExistence type="predicted"/>
<evidence type="ECO:0000259" key="1">
    <source>
        <dbReference type="Pfam" id="PF03118"/>
    </source>
</evidence>
<organism evidence="2 3">
    <name type="scientific">Candidatus Kaiserbacteria bacterium RIFCSPHIGHO2_01_FULL_46_22</name>
    <dbReference type="NCBI Taxonomy" id="1798475"/>
    <lineage>
        <taxon>Bacteria</taxon>
        <taxon>Candidatus Kaiseribacteriota</taxon>
    </lineage>
</organism>
<protein>
    <recommendedName>
        <fullName evidence="1">RNA polymerase alpha subunit C-terminal domain-containing protein</fullName>
    </recommendedName>
</protein>
<accession>A0A1F6BYF6</accession>
<evidence type="ECO:0000313" key="2">
    <source>
        <dbReference type="EMBL" id="OGG41984.1"/>
    </source>
</evidence>
<dbReference type="Pfam" id="PF03118">
    <property type="entry name" value="RNA_pol_A_CTD"/>
    <property type="match status" value="1"/>
</dbReference>
<name>A0A1F6BYF6_9BACT</name>
<dbReference type="SUPFAM" id="SSF47789">
    <property type="entry name" value="C-terminal domain of RNA polymerase alpha subunit"/>
    <property type="match status" value="1"/>
</dbReference>
<evidence type="ECO:0000313" key="3">
    <source>
        <dbReference type="Proteomes" id="UP000176322"/>
    </source>
</evidence>
<dbReference type="GO" id="GO:0003677">
    <property type="term" value="F:DNA binding"/>
    <property type="evidence" value="ECO:0007669"/>
    <property type="project" value="InterPro"/>
</dbReference>
<dbReference type="STRING" id="1798475.A2837_02130"/>
<comment type="caution">
    <text evidence="2">The sequence shown here is derived from an EMBL/GenBank/DDBJ whole genome shotgun (WGS) entry which is preliminary data.</text>
</comment>
<dbReference type="Proteomes" id="UP000176322">
    <property type="component" value="Unassembled WGS sequence"/>
</dbReference>
<dbReference type="Gene3D" id="1.10.150.20">
    <property type="entry name" value="5' to 3' exonuclease, C-terminal subdomain"/>
    <property type="match status" value="1"/>
</dbReference>
<gene>
    <name evidence="2" type="ORF">A2837_02130</name>
</gene>
<dbReference type="GO" id="GO:0003899">
    <property type="term" value="F:DNA-directed RNA polymerase activity"/>
    <property type="evidence" value="ECO:0007669"/>
    <property type="project" value="InterPro"/>
</dbReference>
<dbReference type="GO" id="GO:0006351">
    <property type="term" value="P:DNA-templated transcription"/>
    <property type="evidence" value="ECO:0007669"/>
    <property type="project" value="InterPro"/>
</dbReference>
<dbReference type="AlphaFoldDB" id="A0A1F6BYF6"/>